<dbReference type="Pfam" id="PF13302">
    <property type="entry name" value="Acetyltransf_3"/>
    <property type="match status" value="1"/>
</dbReference>
<gene>
    <name evidence="3" type="ORF">GCM10022223_00790</name>
</gene>
<reference evidence="4" key="1">
    <citation type="journal article" date="2019" name="Int. J. Syst. Evol. Microbiol.">
        <title>The Global Catalogue of Microorganisms (GCM) 10K type strain sequencing project: providing services to taxonomists for standard genome sequencing and annotation.</title>
        <authorList>
            <consortium name="The Broad Institute Genomics Platform"/>
            <consortium name="The Broad Institute Genome Sequencing Center for Infectious Disease"/>
            <person name="Wu L."/>
            <person name="Ma J."/>
        </authorList>
    </citation>
    <scope>NUCLEOTIDE SEQUENCE [LARGE SCALE GENOMIC DNA]</scope>
    <source>
        <strain evidence="4">JCM 16902</strain>
    </source>
</reference>
<organism evidence="3 4">
    <name type="scientific">Kineosporia mesophila</name>
    <dbReference type="NCBI Taxonomy" id="566012"/>
    <lineage>
        <taxon>Bacteria</taxon>
        <taxon>Bacillati</taxon>
        <taxon>Actinomycetota</taxon>
        <taxon>Actinomycetes</taxon>
        <taxon>Kineosporiales</taxon>
        <taxon>Kineosporiaceae</taxon>
        <taxon>Kineosporia</taxon>
    </lineage>
</organism>
<proteinExistence type="predicted"/>
<dbReference type="InterPro" id="IPR000182">
    <property type="entry name" value="GNAT_dom"/>
</dbReference>
<feature type="region of interest" description="Disordered" evidence="1">
    <location>
        <begin position="1"/>
        <end position="22"/>
    </location>
</feature>
<evidence type="ECO:0000256" key="1">
    <source>
        <dbReference type="SAM" id="MobiDB-lite"/>
    </source>
</evidence>
<feature type="domain" description="N-acetyltransferase" evidence="2">
    <location>
        <begin position="39"/>
        <end position="180"/>
    </location>
</feature>
<dbReference type="EMBL" id="BAAAZO010000001">
    <property type="protein sequence ID" value="GAA3590161.1"/>
    <property type="molecule type" value="Genomic_DNA"/>
</dbReference>
<dbReference type="PANTHER" id="PTHR43610:SF1">
    <property type="entry name" value="N-ACETYLTRANSFERASE DOMAIN-CONTAINING PROTEIN"/>
    <property type="match status" value="1"/>
</dbReference>
<dbReference type="Gene3D" id="3.40.630.30">
    <property type="match status" value="1"/>
</dbReference>
<dbReference type="PANTHER" id="PTHR43610">
    <property type="entry name" value="BLL6696 PROTEIN"/>
    <property type="match status" value="1"/>
</dbReference>
<keyword evidence="4" id="KW-1185">Reference proteome</keyword>
<name>A0ABP6YTY0_9ACTN</name>
<dbReference type="RefSeq" id="WP_231485359.1">
    <property type="nucleotide sequence ID" value="NZ_BAAAZO010000001.1"/>
</dbReference>
<comment type="caution">
    <text evidence="3">The sequence shown here is derived from an EMBL/GenBank/DDBJ whole genome shotgun (WGS) entry which is preliminary data.</text>
</comment>
<dbReference type="Proteomes" id="UP001501074">
    <property type="component" value="Unassembled WGS sequence"/>
</dbReference>
<accession>A0ABP6YTY0</accession>
<sequence length="222" mass="24190">MTTSLPGFTPATDNRPDDTPWPAMTWPIPVELSIESHAVRLTRFTADDAGELFAALDHDAVWAHVAGRFETPAALAAALDARAGRGDVAWVVRLAEPINGLEAGTVVGTTSYLDIVPGSARLEIGWTTYTPAVWGSRVNPSTKLGLLRYAFEELGVGRVQLKTDARNHRSQRAISRMGAQFEGVLRRYQPRSDGTMRDTVMFSVVAEEWPAVSSGLENRLNS</sequence>
<evidence type="ECO:0000259" key="2">
    <source>
        <dbReference type="Pfam" id="PF13302"/>
    </source>
</evidence>
<protein>
    <submittedName>
        <fullName evidence="3">GNAT family protein</fullName>
    </submittedName>
</protein>
<dbReference type="InterPro" id="IPR016181">
    <property type="entry name" value="Acyl_CoA_acyltransferase"/>
</dbReference>
<evidence type="ECO:0000313" key="3">
    <source>
        <dbReference type="EMBL" id="GAA3590161.1"/>
    </source>
</evidence>
<dbReference type="SUPFAM" id="SSF55729">
    <property type="entry name" value="Acyl-CoA N-acyltransferases (Nat)"/>
    <property type="match status" value="1"/>
</dbReference>
<evidence type="ECO:0000313" key="4">
    <source>
        <dbReference type="Proteomes" id="UP001501074"/>
    </source>
</evidence>